<proteinExistence type="predicted"/>
<dbReference type="Proteomes" id="UP001626550">
    <property type="component" value="Unassembled WGS sequence"/>
</dbReference>
<organism evidence="1 2">
    <name type="scientific">Cichlidogyrus casuarinus</name>
    <dbReference type="NCBI Taxonomy" id="1844966"/>
    <lineage>
        <taxon>Eukaryota</taxon>
        <taxon>Metazoa</taxon>
        <taxon>Spiralia</taxon>
        <taxon>Lophotrochozoa</taxon>
        <taxon>Platyhelminthes</taxon>
        <taxon>Monogenea</taxon>
        <taxon>Monopisthocotylea</taxon>
        <taxon>Dactylogyridea</taxon>
        <taxon>Ancyrocephalidae</taxon>
        <taxon>Cichlidogyrus</taxon>
    </lineage>
</organism>
<name>A0ABD2QFV6_9PLAT</name>
<comment type="caution">
    <text evidence="1">The sequence shown here is derived from an EMBL/GenBank/DDBJ whole genome shotgun (WGS) entry which is preliminary data.</text>
</comment>
<keyword evidence="2" id="KW-1185">Reference proteome</keyword>
<protein>
    <submittedName>
        <fullName evidence="1">Uncharacterized protein</fullName>
    </submittedName>
</protein>
<gene>
    <name evidence="1" type="ORF">Ciccas_002988</name>
</gene>
<sequence length="63" mass="7152">MDKIFAGSHQAELTLNAHCTKISRYNQLTLSADLPFKHEMSLNPENMFFKLLPHDGAYAIMAE</sequence>
<dbReference type="EMBL" id="JBJKFK010000255">
    <property type="protein sequence ID" value="KAL3318350.1"/>
    <property type="molecule type" value="Genomic_DNA"/>
</dbReference>
<accession>A0ABD2QFV6</accession>
<evidence type="ECO:0000313" key="2">
    <source>
        <dbReference type="Proteomes" id="UP001626550"/>
    </source>
</evidence>
<dbReference type="AlphaFoldDB" id="A0ABD2QFV6"/>
<reference evidence="1 2" key="1">
    <citation type="submission" date="2024-11" db="EMBL/GenBank/DDBJ databases">
        <title>Adaptive evolution of stress response genes in parasites aligns with host niche diversity.</title>
        <authorList>
            <person name="Hahn C."/>
            <person name="Resl P."/>
        </authorList>
    </citation>
    <scope>NUCLEOTIDE SEQUENCE [LARGE SCALE GENOMIC DNA]</scope>
    <source>
        <strain evidence="1">EGGRZ-B1_66</strain>
        <tissue evidence="1">Body</tissue>
    </source>
</reference>
<evidence type="ECO:0000313" key="1">
    <source>
        <dbReference type="EMBL" id="KAL3318350.1"/>
    </source>
</evidence>